<sequence>MSIFLGIFSKFSSLLQSFRKKKTVIETLEDIDKQIKDFEKYKVKNEINERKYIGALVIYSVLLYIIGAIFYYIYFMPTKLIDQVKTSIPFFISPIIIYLLRRFLKWFFIKRTKFYAKKLEDLREEKKAILEDVKEKETYKKAKEILERFGNGVEISITPPSSPSKNKTMISATPFGNSQKFGETNLVHRNIKNIQQNQMNMSRNPLNTSNLNRSTNKIGSSGSISSESKPIPTQTLGPIQNQSQQIASPPPITAASQVRTLLPRPIITPNRNFFDKILDFIIGEGPNNRYALICKNCHFHNGMALKEEFEYVAFRCAYCLFYNEARKTKLNVPLVNNKSGFENVIKEKKNYILDESVEATSMSSSDSLNDIDPLSDQLNSEAQKISASQPNLKMNENISKENKVISQSVENLRLDSSSEMKPK</sequence>
<keyword evidence="2" id="KW-0812">Transmembrane</keyword>
<feature type="compositionally biased region" description="Polar residues" evidence="3">
    <location>
        <begin position="202"/>
        <end position="217"/>
    </location>
</feature>
<dbReference type="STRING" id="10195.A0A3M7R341"/>
<evidence type="ECO:0000259" key="4">
    <source>
        <dbReference type="Pfam" id="PF10058"/>
    </source>
</evidence>
<keyword evidence="6" id="KW-1185">Reference proteome</keyword>
<comment type="subcellular location">
    <subcellularLocation>
        <location evidence="2">Endoplasmic reticulum membrane</location>
        <topology evidence="2">Multi-pass membrane protein</topology>
    </subcellularLocation>
</comment>
<evidence type="ECO:0000256" key="3">
    <source>
        <dbReference type="SAM" id="MobiDB-lite"/>
    </source>
</evidence>
<dbReference type="InterPro" id="IPR040115">
    <property type="entry name" value="Lnp"/>
</dbReference>
<evidence type="ECO:0000313" key="6">
    <source>
        <dbReference type="Proteomes" id="UP000276133"/>
    </source>
</evidence>
<dbReference type="InterPro" id="IPR019273">
    <property type="entry name" value="Lunapark_Znf"/>
</dbReference>
<dbReference type="Proteomes" id="UP000276133">
    <property type="component" value="Unassembled WGS sequence"/>
</dbReference>
<organism evidence="5 6">
    <name type="scientific">Brachionus plicatilis</name>
    <name type="common">Marine rotifer</name>
    <name type="synonym">Brachionus muelleri</name>
    <dbReference type="NCBI Taxonomy" id="10195"/>
    <lineage>
        <taxon>Eukaryota</taxon>
        <taxon>Metazoa</taxon>
        <taxon>Spiralia</taxon>
        <taxon>Gnathifera</taxon>
        <taxon>Rotifera</taxon>
        <taxon>Eurotatoria</taxon>
        <taxon>Monogononta</taxon>
        <taxon>Pseudotrocha</taxon>
        <taxon>Ploima</taxon>
        <taxon>Brachionidae</taxon>
        <taxon>Brachionus</taxon>
    </lineage>
</organism>
<comment type="function">
    <text evidence="2">Plays a role in determining ER morphology.</text>
</comment>
<dbReference type="PANTHER" id="PTHR22166">
    <property type="entry name" value="ENDOPLASMIC RETICULUM JUNCTION FORMATION PROTEIN LUNAPARK"/>
    <property type="match status" value="1"/>
</dbReference>
<feature type="transmembrane region" description="Helical" evidence="2">
    <location>
        <begin position="52"/>
        <end position="74"/>
    </location>
</feature>
<keyword evidence="2" id="KW-0256">Endoplasmic reticulum</keyword>
<feature type="transmembrane region" description="Helical" evidence="2">
    <location>
        <begin position="86"/>
        <end position="104"/>
    </location>
</feature>
<dbReference type="EMBL" id="REGN01004328">
    <property type="protein sequence ID" value="RNA17986.1"/>
    <property type="molecule type" value="Genomic_DNA"/>
</dbReference>
<dbReference type="Pfam" id="PF10058">
    <property type="entry name" value="Zn_ribbon_10"/>
    <property type="match status" value="1"/>
</dbReference>
<evidence type="ECO:0000256" key="2">
    <source>
        <dbReference type="RuleBase" id="RU367073"/>
    </source>
</evidence>
<evidence type="ECO:0000256" key="1">
    <source>
        <dbReference type="ARBA" id="ARBA00009940"/>
    </source>
</evidence>
<name>A0A3M7R341_BRAPC</name>
<keyword evidence="2" id="KW-1133">Transmembrane helix</keyword>
<feature type="compositionally biased region" description="Low complexity" evidence="3">
    <location>
        <begin position="218"/>
        <end position="228"/>
    </location>
</feature>
<keyword evidence="2" id="KW-0479">Metal-binding</keyword>
<feature type="region of interest" description="Disordered" evidence="3">
    <location>
        <begin position="201"/>
        <end position="229"/>
    </location>
</feature>
<dbReference type="GO" id="GO:1903373">
    <property type="term" value="P:positive regulation of endoplasmic reticulum tubular network organization"/>
    <property type="evidence" value="ECO:0007669"/>
    <property type="project" value="UniProtKB-UniRule"/>
</dbReference>
<dbReference type="AlphaFoldDB" id="A0A3M7R341"/>
<gene>
    <name evidence="5" type="ORF">BpHYR1_012090</name>
</gene>
<comment type="caution">
    <text evidence="5">The sequence shown here is derived from an EMBL/GenBank/DDBJ whole genome shotgun (WGS) entry which is preliminary data.</text>
</comment>
<evidence type="ECO:0000313" key="5">
    <source>
        <dbReference type="EMBL" id="RNA17986.1"/>
    </source>
</evidence>
<proteinExistence type="inferred from homology"/>
<reference evidence="5 6" key="1">
    <citation type="journal article" date="2018" name="Sci. Rep.">
        <title>Genomic signatures of local adaptation to the degree of environmental predictability in rotifers.</title>
        <authorList>
            <person name="Franch-Gras L."/>
            <person name="Hahn C."/>
            <person name="Garcia-Roger E.M."/>
            <person name="Carmona M.J."/>
            <person name="Serra M."/>
            <person name="Gomez A."/>
        </authorList>
    </citation>
    <scope>NUCLEOTIDE SEQUENCE [LARGE SCALE GENOMIC DNA]</scope>
    <source>
        <strain evidence="5">HYR1</strain>
    </source>
</reference>
<comment type="similarity">
    <text evidence="1 2">Belongs to the lunapark family.</text>
</comment>
<dbReference type="GO" id="GO:0008270">
    <property type="term" value="F:zinc ion binding"/>
    <property type="evidence" value="ECO:0007669"/>
    <property type="project" value="UniProtKB-KW"/>
</dbReference>
<feature type="domain" description="Lunapark zinc ribbon" evidence="4">
    <location>
        <begin position="273"/>
        <end position="323"/>
    </location>
</feature>
<protein>
    <recommendedName>
        <fullName evidence="2">Endoplasmic reticulum junction formation protein lunapark</fullName>
    </recommendedName>
</protein>
<keyword evidence="2" id="KW-0862">Zinc</keyword>
<dbReference type="PANTHER" id="PTHR22166:SF12">
    <property type="entry name" value="ENDOPLASMIC RETICULUM JUNCTION FORMATION PROTEIN LUNAPARK"/>
    <property type="match status" value="1"/>
</dbReference>
<keyword evidence="2" id="KW-0472">Membrane</keyword>
<dbReference type="GO" id="GO:0071788">
    <property type="term" value="P:endoplasmic reticulum tubular network maintenance"/>
    <property type="evidence" value="ECO:0007669"/>
    <property type="project" value="UniProtKB-UniRule"/>
</dbReference>
<dbReference type="OrthoDB" id="1725934at2759"/>
<comment type="domain">
    <text evidence="2">The C4-type zinc finger motif is necessary both for its ER three-way tubular junction localization and formation.</text>
</comment>
<accession>A0A3M7R341</accession>
<keyword evidence="2" id="KW-0863">Zinc-finger</keyword>
<dbReference type="GO" id="GO:0098826">
    <property type="term" value="C:endoplasmic reticulum tubular network membrane"/>
    <property type="evidence" value="ECO:0007669"/>
    <property type="project" value="UniProtKB-UniRule"/>
</dbReference>